<proteinExistence type="inferred from homology"/>
<evidence type="ECO:0000313" key="11">
    <source>
        <dbReference type="EMBL" id="ODV98071.1"/>
    </source>
</evidence>
<dbReference type="Pfam" id="PF18795">
    <property type="entry name" value="HSM3_N"/>
    <property type="match status" value="1"/>
</dbReference>
<dbReference type="Pfam" id="PF18794">
    <property type="entry name" value="HSM3_C"/>
    <property type="match status" value="1"/>
</dbReference>
<dbReference type="InterPro" id="IPR040752">
    <property type="entry name" value="HSM3_C"/>
</dbReference>
<dbReference type="OrthoDB" id="4074002at2759"/>
<dbReference type="InterPro" id="IPR041335">
    <property type="entry name" value="HSM3_N"/>
</dbReference>
<name>A0A1E4U247_PACTA</name>
<feature type="domain" description="DNA mismatch repair protein HSM3 C-terminal" evidence="9">
    <location>
        <begin position="327"/>
        <end position="477"/>
    </location>
</feature>
<evidence type="ECO:0000259" key="10">
    <source>
        <dbReference type="Pfam" id="PF18795"/>
    </source>
</evidence>
<evidence type="ECO:0000256" key="4">
    <source>
        <dbReference type="ARBA" id="ARBA00022490"/>
    </source>
</evidence>
<keyword evidence="5" id="KW-0227">DNA damage</keyword>
<evidence type="ECO:0000256" key="3">
    <source>
        <dbReference type="ARBA" id="ARBA00019167"/>
    </source>
</evidence>
<evidence type="ECO:0000313" key="12">
    <source>
        <dbReference type="Proteomes" id="UP000094236"/>
    </source>
</evidence>
<dbReference type="Gene3D" id="1.25.40.580">
    <property type="match status" value="1"/>
</dbReference>
<comment type="function">
    <text evidence="8">Involved in DNA mismatch repair in slow-growing cells. Acts as a chaperone during the assembly of the 26S proteasome, specifically of the base subcomplex of the 19S regulatory complex (RC).</text>
</comment>
<keyword evidence="4" id="KW-0963">Cytoplasm</keyword>
<dbReference type="AlphaFoldDB" id="A0A1E4U247"/>
<evidence type="ECO:0000256" key="8">
    <source>
        <dbReference type="ARBA" id="ARBA00024671"/>
    </source>
</evidence>
<evidence type="ECO:0000259" key="9">
    <source>
        <dbReference type="Pfam" id="PF18794"/>
    </source>
</evidence>
<gene>
    <name evidence="11" type="ORF">PACTADRAFT_73702</name>
</gene>
<organism evidence="11 12">
    <name type="scientific">Pachysolen tannophilus NRRL Y-2460</name>
    <dbReference type="NCBI Taxonomy" id="669874"/>
    <lineage>
        <taxon>Eukaryota</taxon>
        <taxon>Fungi</taxon>
        <taxon>Dikarya</taxon>
        <taxon>Ascomycota</taxon>
        <taxon>Saccharomycotina</taxon>
        <taxon>Pichiomycetes</taxon>
        <taxon>Pachysolenaceae</taxon>
        <taxon>Pachysolen</taxon>
    </lineage>
</organism>
<evidence type="ECO:0000256" key="7">
    <source>
        <dbReference type="ARBA" id="ARBA00023204"/>
    </source>
</evidence>
<evidence type="ECO:0000256" key="2">
    <source>
        <dbReference type="ARBA" id="ARBA00006823"/>
    </source>
</evidence>
<comment type="similarity">
    <text evidence="2">Belongs to the proteasome subunit S5B/HSM3 family.</text>
</comment>
<sequence>MDAEELSLQIIKATRDDCVDVRDVEKLFGKLLSGADIENRLELVQSLIKYLATGSSFFELDDSSQNSVIKLLSLLLDKYSIDYILQNFYSLNDLINFINLTKNNNVFKLISNLLLKISPIDILSNTELIKILITKLNDVELSLGIINSIEDFIMNLALVNNSELMKRRLLSHEIINLLMSMRNSGKDKQIVRLLDLISNVYLNFVKDGDIPTYLYSFEFKDFIQDDVMLVVCIIDFHNRVLSKIIEDNNRLCWLSDKLVNQYEYIVRLLFDQNLADHDNKSFIINEVTIFTTQLSYLPEGKYFDNLNGKYHIIDRAIDDYTYNDESISLLSKINPNYLMNKQQFLKDFAIYKVKFIPILNNLIQKESIFEIVKLKNFNTSSLKNLPSLKELFGVLVVMSSFKWSTFHLLNHLPSIMNTLLDNAFDIVEPEVFELKKQILANLIFSNTIEELGIWNSKIRETYSLMLDGKPLKDKDVQVAVYDQFS</sequence>
<dbReference type="Proteomes" id="UP000094236">
    <property type="component" value="Unassembled WGS sequence"/>
</dbReference>
<evidence type="ECO:0000256" key="6">
    <source>
        <dbReference type="ARBA" id="ARBA00023186"/>
    </source>
</evidence>
<feature type="domain" description="DNA mismatch repair protein HSM3 N-terminal" evidence="10">
    <location>
        <begin position="42"/>
        <end position="241"/>
    </location>
</feature>
<evidence type="ECO:0000256" key="1">
    <source>
        <dbReference type="ARBA" id="ARBA00004496"/>
    </source>
</evidence>
<accession>A0A1E4U247</accession>
<dbReference type="EMBL" id="KV454011">
    <property type="protein sequence ID" value="ODV98071.1"/>
    <property type="molecule type" value="Genomic_DNA"/>
</dbReference>
<reference evidence="12" key="1">
    <citation type="submission" date="2016-05" db="EMBL/GenBank/DDBJ databases">
        <title>Comparative genomics of biotechnologically important yeasts.</title>
        <authorList>
            <consortium name="DOE Joint Genome Institute"/>
            <person name="Riley R."/>
            <person name="Haridas S."/>
            <person name="Wolfe K.H."/>
            <person name="Lopes M.R."/>
            <person name="Hittinger C.T."/>
            <person name="Goker M."/>
            <person name="Salamov A."/>
            <person name="Wisecaver J."/>
            <person name="Long T.M."/>
            <person name="Aerts A.L."/>
            <person name="Barry K."/>
            <person name="Choi C."/>
            <person name="Clum A."/>
            <person name="Coughlan A.Y."/>
            <person name="Deshpande S."/>
            <person name="Douglass A.P."/>
            <person name="Hanson S.J."/>
            <person name="Klenk H.-P."/>
            <person name="Labutti K."/>
            <person name="Lapidus A."/>
            <person name="Lindquist E."/>
            <person name="Lipzen A."/>
            <person name="Meier-Kolthoff J.P."/>
            <person name="Ohm R.A."/>
            <person name="Otillar R.P."/>
            <person name="Pangilinan J."/>
            <person name="Peng Y."/>
            <person name="Rokas A."/>
            <person name="Rosa C.A."/>
            <person name="Scheuner C."/>
            <person name="Sibirny A.A."/>
            <person name="Slot J.C."/>
            <person name="Stielow J.B."/>
            <person name="Sun H."/>
            <person name="Kurtzman C.P."/>
            <person name="Blackwell M."/>
            <person name="Grigoriev I.V."/>
            <person name="Jeffries T.W."/>
        </authorList>
    </citation>
    <scope>NUCLEOTIDE SEQUENCE [LARGE SCALE GENOMIC DNA]</scope>
    <source>
        <strain evidence="12">NRRL Y-2460</strain>
    </source>
</reference>
<keyword evidence="12" id="KW-1185">Reference proteome</keyword>
<comment type="subcellular location">
    <subcellularLocation>
        <location evidence="1">Cytoplasm</location>
    </subcellularLocation>
</comment>
<dbReference type="STRING" id="669874.A0A1E4U247"/>
<evidence type="ECO:0000256" key="5">
    <source>
        <dbReference type="ARBA" id="ARBA00022763"/>
    </source>
</evidence>
<keyword evidence="6" id="KW-0143">Chaperone</keyword>
<protein>
    <recommendedName>
        <fullName evidence="3">DNA mismatch repair protein HSM3</fullName>
    </recommendedName>
</protein>
<keyword evidence="7" id="KW-0234">DNA repair</keyword>
<dbReference type="GO" id="GO:0006281">
    <property type="term" value="P:DNA repair"/>
    <property type="evidence" value="ECO:0007669"/>
    <property type="project" value="UniProtKB-KW"/>
</dbReference>
<dbReference type="GO" id="GO:0005737">
    <property type="term" value="C:cytoplasm"/>
    <property type="evidence" value="ECO:0007669"/>
    <property type="project" value="UniProtKB-SubCell"/>
</dbReference>